<feature type="disulfide bond" evidence="20">
    <location>
        <begin position="737"/>
        <end position="793"/>
    </location>
</feature>
<keyword evidence="13" id="KW-0966">Cell projection</keyword>
<dbReference type="InterPro" id="IPR028082">
    <property type="entry name" value="Peripla_BP_I"/>
</dbReference>
<protein>
    <submittedName>
        <fullName evidence="25">Glutamate receptor, ionotropic kainate 2</fullName>
    </submittedName>
</protein>
<comment type="subcellular location">
    <subcellularLocation>
        <location evidence="16">Postsynaptic cell membrane</location>
        <topology evidence="16">Multi-pass membrane protein</topology>
    </subcellularLocation>
    <subcellularLocation>
        <location evidence="17">Presynaptic cell membrane</location>
        <topology evidence="17">Multi-pass membrane protein</topology>
    </subcellularLocation>
</comment>
<proteinExistence type="inferred from homology"/>
<keyword evidence="7" id="KW-0770">Synapse</keyword>
<name>A0A2H8TI05_9HEMI</name>
<dbReference type="Pfam" id="PF00060">
    <property type="entry name" value="Lig_chan"/>
    <property type="match status" value="1"/>
</dbReference>
<dbReference type="Gene3D" id="3.40.50.2300">
    <property type="match status" value="2"/>
</dbReference>
<evidence type="ECO:0000256" key="2">
    <source>
        <dbReference type="ARBA" id="ARBA00022448"/>
    </source>
</evidence>
<evidence type="ECO:0000256" key="10">
    <source>
        <dbReference type="ARBA" id="ARBA00023170"/>
    </source>
</evidence>
<dbReference type="SUPFAM" id="SSF53850">
    <property type="entry name" value="Periplasmic binding protein-like II"/>
    <property type="match status" value="1"/>
</dbReference>
<keyword evidence="5 22" id="KW-0732">Signal</keyword>
<keyword evidence="14" id="KW-1071">Ligand-gated ion channel</keyword>
<dbReference type="InterPro" id="IPR001828">
    <property type="entry name" value="ANF_lig-bd_rcpt"/>
</dbReference>
<dbReference type="FunFam" id="3.40.190.10:FF:000060">
    <property type="entry name" value="Glutamate receptor ionotropic, kainate 1"/>
    <property type="match status" value="1"/>
</dbReference>
<dbReference type="FunFam" id="3.40.190.10:FF:000072">
    <property type="entry name" value="glutamate receptor ionotropic, kainate 4"/>
    <property type="match status" value="1"/>
</dbReference>
<keyword evidence="3" id="KW-1003">Cell membrane</keyword>
<evidence type="ECO:0000256" key="16">
    <source>
        <dbReference type="ARBA" id="ARBA00034104"/>
    </source>
</evidence>
<dbReference type="CDD" id="cd06382">
    <property type="entry name" value="PBP1_iGluR_Kainate"/>
    <property type="match status" value="1"/>
</dbReference>
<evidence type="ECO:0000256" key="8">
    <source>
        <dbReference type="ARBA" id="ARBA00023065"/>
    </source>
</evidence>
<dbReference type="InterPro" id="IPR019594">
    <property type="entry name" value="Glu/Gly-bd"/>
</dbReference>
<evidence type="ECO:0000256" key="4">
    <source>
        <dbReference type="ARBA" id="ARBA00022692"/>
    </source>
</evidence>
<evidence type="ECO:0000256" key="17">
    <source>
        <dbReference type="ARBA" id="ARBA00034107"/>
    </source>
</evidence>
<accession>A0A2H8TI05</accession>
<keyword evidence="11" id="KW-0325">Glycoprotein</keyword>
<evidence type="ECO:0000256" key="20">
    <source>
        <dbReference type="PIRSR" id="PIRSR601508-3"/>
    </source>
</evidence>
<evidence type="ECO:0000256" key="7">
    <source>
        <dbReference type="ARBA" id="ARBA00023018"/>
    </source>
</evidence>
<dbReference type="GO" id="GO:0042734">
    <property type="term" value="C:presynaptic membrane"/>
    <property type="evidence" value="ECO:0007669"/>
    <property type="project" value="UniProtKB-SubCell"/>
</dbReference>
<feature type="signal peptide" evidence="22">
    <location>
        <begin position="1"/>
        <end position="25"/>
    </location>
</feature>
<feature type="site" description="Interaction with the cone snail toxin Con-ikot-ikot" evidence="19">
    <location>
        <position position="682"/>
    </location>
</feature>
<dbReference type="GO" id="GO:0038023">
    <property type="term" value="F:signaling receptor activity"/>
    <property type="evidence" value="ECO:0007669"/>
    <property type="project" value="InterPro"/>
</dbReference>
<reference evidence="25" key="1">
    <citation type="submission" date="2017-10" db="EMBL/GenBank/DDBJ databases">
        <title>Transcriptome Assembly of Sugarcane Aphid Adults.</title>
        <authorList>
            <person name="Scully E.D."/>
            <person name="Palmer N.A."/>
            <person name="Geib S.M."/>
            <person name="Sarath G."/>
            <person name="Sattler S.E."/>
        </authorList>
    </citation>
    <scope>NUCLEOTIDE SEQUENCE</scope>
    <source>
        <tissue evidence="25">Whole body</tissue>
    </source>
</reference>
<dbReference type="FunFam" id="1.10.287.70:FF:000010">
    <property type="entry name" value="Putative glutamate receptor ionotropic kainate 1"/>
    <property type="match status" value="1"/>
</dbReference>
<dbReference type="PANTHER" id="PTHR18966">
    <property type="entry name" value="IONOTROPIC GLUTAMATE RECEPTOR"/>
    <property type="match status" value="1"/>
</dbReference>
<feature type="binding site" evidence="18">
    <location>
        <position position="503"/>
    </location>
    <ligand>
        <name>L-glutamate</name>
        <dbReference type="ChEBI" id="CHEBI:29985"/>
    </ligand>
</feature>
<evidence type="ECO:0000256" key="13">
    <source>
        <dbReference type="ARBA" id="ARBA00023273"/>
    </source>
</evidence>
<feature type="binding site" evidence="18">
    <location>
        <position position="677"/>
    </location>
    <ligand>
        <name>L-glutamate</name>
        <dbReference type="ChEBI" id="CHEBI:29985"/>
    </ligand>
</feature>
<dbReference type="InterPro" id="IPR001320">
    <property type="entry name" value="Iontro_rcpt_C"/>
</dbReference>
<evidence type="ECO:0000256" key="12">
    <source>
        <dbReference type="ARBA" id="ARBA00023257"/>
    </source>
</evidence>
<dbReference type="AlphaFoldDB" id="A0A2H8TI05"/>
<dbReference type="FunFam" id="3.40.190.10:FF:000167">
    <property type="entry name" value="Eye-enriched kainate receptor, isoform B"/>
    <property type="match status" value="1"/>
</dbReference>
<dbReference type="Gene3D" id="3.40.190.10">
    <property type="entry name" value="Periplasmic binding protein-like II"/>
    <property type="match status" value="1"/>
</dbReference>
<evidence type="ECO:0000256" key="22">
    <source>
        <dbReference type="SAM" id="SignalP"/>
    </source>
</evidence>
<dbReference type="Gene3D" id="1.10.287.70">
    <property type="match status" value="1"/>
</dbReference>
<evidence type="ECO:0000256" key="14">
    <source>
        <dbReference type="ARBA" id="ARBA00023286"/>
    </source>
</evidence>
<dbReference type="SMART" id="SM00918">
    <property type="entry name" value="Lig_chan-Glu_bd"/>
    <property type="match status" value="1"/>
</dbReference>
<feature type="transmembrane region" description="Helical" evidence="21">
    <location>
        <begin position="625"/>
        <end position="646"/>
    </location>
</feature>
<feature type="binding site" evidence="18">
    <location>
        <position position="725"/>
    </location>
    <ligand>
        <name>L-glutamate</name>
        <dbReference type="ChEBI" id="CHEBI:29985"/>
    </ligand>
</feature>
<gene>
    <name evidence="25" type="primary">Grik2_3</name>
</gene>
<dbReference type="SUPFAM" id="SSF53822">
    <property type="entry name" value="Periplasmic binding protein-like I"/>
    <property type="match status" value="1"/>
</dbReference>
<keyword evidence="2" id="KW-0813">Transport</keyword>
<evidence type="ECO:0000256" key="11">
    <source>
        <dbReference type="ARBA" id="ARBA00023180"/>
    </source>
</evidence>
<keyword evidence="15" id="KW-0407">Ion channel</keyword>
<evidence type="ECO:0000256" key="15">
    <source>
        <dbReference type="ARBA" id="ARBA00023303"/>
    </source>
</evidence>
<dbReference type="PRINTS" id="PR00177">
    <property type="entry name" value="NMDARECEPTOR"/>
</dbReference>
<evidence type="ECO:0000256" key="18">
    <source>
        <dbReference type="PIRSR" id="PIRSR601508-1"/>
    </source>
</evidence>
<dbReference type="Pfam" id="PF10613">
    <property type="entry name" value="Lig_chan-Glu_bd"/>
    <property type="match status" value="1"/>
</dbReference>
<feature type="transmembrane region" description="Helical" evidence="21">
    <location>
        <begin position="814"/>
        <end position="835"/>
    </location>
</feature>
<dbReference type="GO" id="GO:0045211">
    <property type="term" value="C:postsynaptic membrane"/>
    <property type="evidence" value="ECO:0007669"/>
    <property type="project" value="UniProtKB-SubCell"/>
</dbReference>
<evidence type="ECO:0000256" key="6">
    <source>
        <dbReference type="ARBA" id="ARBA00022989"/>
    </source>
</evidence>
<feature type="binding site" evidence="18">
    <location>
        <position position="498"/>
    </location>
    <ligand>
        <name>L-glutamate</name>
        <dbReference type="ChEBI" id="CHEBI:29985"/>
    </ligand>
</feature>
<keyword evidence="4 21" id="KW-0812">Transmembrane</keyword>
<evidence type="ECO:0000256" key="19">
    <source>
        <dbReference type="PIRSR" id="PIRSR601508-2"/>
    </source>
</evidence>
<evidence type="ECO:0000259" key="24">
    <source>
        <dbReference type="SMART" id="SM00918"/>
    </source>
</evidence>
<sequence>MKLRHWNSLILEVLICWSLVRTLRSNKIKIGALFTHDQINSSLEIAFKFAVDQINRDAHLLPHTQVSYDIQYVPYDDSFYTIKTACKQLDLGIAALFGPSNSYLASHLQSMCDTLDLPHIEARLDLEMDPKRLSINLYPKQSLLNQAYNDVISFLNWTKMAIIYEHDYDLFRMKDFMKTVPNRKAVEVYLRHATPETYRSVLNEIKNMEIYNMLVDTKSEHVDHFLRGILQLQMNDYKFHYLFTSFDMEMFDLEDFKYNFVNLTTFRMVNIEDVGVREVLKHMEQYSTEKNQSINKFMLTQCEPALMYDSVQVLAVGLGALQQNNVFDYPNISCKDEIPWSNGSSLINYINSVEIKGLTGPIQFKNGQRTDFKLDLMKLKQHALAKVGEWTPGLGVNITDMSAFHDTAPYNITLVVVTIVEFPYVMMHLEKNYTGNARFYGFCVDLLEIIAKQVGFDYILDLVPDNKYGAQDPVTLEWNGIVEQLIKHKADLAVGSMTINYVRESVIDFTKPFMNLGISILYKVPSNQPAQFFSFMNPLALEVWIYWLVAYIVVSVTLYVVAKFSPYEWEDQNSGKLFSSPILETNMPQLNRFTLSNSFWFTIGSLMQQGSDISPKAISTKIIGCVWWSFTLIIISSYTANLAAFLTVDRMVSPIESAEDLAAQTNIAYGTLDSGTTMTFFRDSMIETYKKMWAYMQKKKPSVFVTSYDEGIERVLQGNFAFLMESTMLDYVVQRNCNLTQINGLLDSKGYGIATPMGSPWKDQISLSILDLQEKGEIQMLYNKWWKPPNDMCVPEKSGAGAKTNTLDFKNICGVFAVLLVGLIISIMVSMFEFYHYRKKIKQIEQKQRIGPQRSIWRDLVDELWFVLKCQGSRQRTVLTHRCEQCHPKVTTTERRSRRDFMEANRL</sequence>
<dbReference type="OrthoDB" id="5984008at2759"/>
<dbReference type="InterPro" id="IPR001508">
    <property type="entry name" value="Iono_Glu_rcpt_met"/>
</dbReference>
<feature type="chain" id="PRO_5014140058" evidence="22">
    <location>
        <begin position="26"/>
        <end position="907"/>
    </location>
</feature>
<evidence type="ECO:0000259" key="23">
    <source>
        <dbReference type="SMART" id="SM00079"/>
    </source>
</evidence>
<feature type="domain" description="Ionotropic glutamate receptor C-terminal" evidence="23">
    <location>
        <begin position="413"/>
        <end position="788"/>
    </location>
</feature>
<evidence type="ECO:0000256" key="3">
    <source>
        <dbReference type="ARBA" id="ARBA00022475"/>
    </source>
</evidence>
<keyword evidence="20" id="KW-1015">Disulfide bond</keyword>
<evidence type="ECO:0000256" key="5">
    <source>
        <dbReference type="ARBA" id="ARBA00022729"/>
    </source>
</evidence>
<dbReference type="GO" id="GO:0015276">
    <property type="term" value="F:ligand-gated monoatomic ion channel activity"/>
    <property type="evidence" value="ECO:0007669"/>
    <property type="project" value="InterPro"/>
</dbReference>
<keyword evidence="6 21" id="KW-1133">Transmembrane helix</keyword>
<feature type="transmembrane region" description="Helical" evidence="21">
    <location>
        <begin position="544"/>
        <end position="562"/>
    </location>
</feature>
<keyword evidence="12" id="KW-0628">Postsynaptic cell membrane</keyword>
<evidence type="ECO:0000256" key="1">
    <source>
        <dbReference type="ARBA" id="ARBA00008685"/>
    </source>
</evidence>
<evidence type="ECO:0000313" key="25">
    <source>
        <dbReference type="EMBL" id="MBW12898.1"/>
    </source>
</evidence>
<keyword evidence="8" id="KW-0406">Ion transport</keyword>
<dbReference type="InterPro" id="IPR015683">
    <property type="entry name" value="Ionotropic_Glu_rcpt"/>
</dbReference>
<evidence type="ECO:0000256" key="21">
    <source>
        <dbReference type="SAM" id="Phobius"/>
    </source>
</evidence>
<organism evidence="25">
    <name type="scientific">Melanaphis sacchari</name>
    <dbReference type="NCBI Taxonomy" id="742174"/>
    <lineage>
        <taxon>Eukaryota</taxon>
        <taxon>Metazoa</taxon>
        <taxon>Ecdysozoa</taxon>
        <taxon>Arthropoda</taxon>
        <taxon>Hexapoda</taxon>
        <taxon>Insecta</taxon>
        <taxon>Pterygota</taxon>
        <taxon>Neoptera</taxon>
        <taxon>Paraneoptera</taxon>
        <taxon>Hemiptera</taxon>
        <taxon>Sternorrhyncha</taxon>
        <taxon>Aphidomorpha</taxon>
        <taxon>Aphidoidea</taxon>
        <taxon>Aphididae</taxon>
        <taxon>Aphidini</taxon>
        <taxon>Melanaphis</taxon>
    </lineage>
</organism>
<keyword evidence="9 21" id="KW-0472">Membrane</keyword>
<dbReference type="EMBL" id="GFXV01001093">
    <property type="protein sequence ID" value="MBW12898.1"/>
    <property type="molecule type" value="Transcribed_RNA"/>
</dbReference>
<keyword evidence="10 25" id="KW-0675">Receptor</keyword>
<evidence type="ECO:0000256" key="9">
    <source>
        <dbReference type="ARBA" id="ARBA00023136"/>
    </source>
</evidence>
<dbReference type="SMART" id="SM00079">
    <property type="entry name" value="PBPe"/>
    <property type="match status" value="1"/>
</dbReference>
<dbReference type="Pfam" id="PF01094">
    <property type="entry name" value="ANF_receptor"/>
    <property type="match status" value="1"/>
</dbReference>
<comment type="similarity">
    <text evidence="1">Belongs to the glutamate-gated ion channel (TC 1.A.10.1) family.</text>
</comment>
<feature type="site" description="Crucial to convey clamshell closure to channel opening" evidence="19">
    <location>
        <position position="655"/>
    </location>
</feature>
<feature type="domain" description="Ionotropic glutamate receptor L-glutamate and glycine-binding" evidence="24">
    <location>
        <begin position="423"/>
        <end position="487"/>
    </location>
</feature>